<dbReference type="InterPro" id="IPR013785">
    <property type="entry name" value="Aldolase_TIM"/>
</dbReference>
<gene>
    <name evidence="8" type="ORF">EYH02_02865</name>
</gene>
<dbReference type="PANTHER" id="PTHR43787">
    <property type="entry name" value="FEMO COFACTOR BIOSYNTHESIS PROTEIN NIFB-RELATED"/>
    <property type="match status" value="1"/>
</dbReference>
<dbReference type="GO" id="GO:0046872">
    <property type="term" value="F:metal ion binding"/>
    <property type="evidence" value="ECO:0007669"/>
    <property type="project" value="UniProtKB-KW"/>
</dbReference>
<dbReference type="CDD" id="cd01335">
    <property type="entry name" value="Radical_SAM"/>
    <property type="match status" value="1"/>
</dbReference>
<evidence type="ECO:0000256" key="4">
    <source>
        <dbReference type="ARBA" id="ARBA00022723"/>
    </source>
</evidence>
<organism evidence="8 9">
    <name type="scientific">Ignisphaera aggregans</name>
    <dbReference type="NCBI Taxonomy" id="334771"/>
    <lineage>
        <taxon>Archaea</taxon>
        <taxon>Thermoproteota</taxon>
        <taxon>Thermoprotei</taxon>
        <taxon>Desulfurococcales</taxon>
        <taxon>Desulfurococcaceae</taxon>
        <taxon>Ignisphaera</taxon>
    </lineage>
</organism>
<dbReference type="SMART" id="SM00729">
    <property type="entry name" value="Elp3"/>
    <property type="match status" value="1"/>
</dbReference>
<accession>A0A832YXZ2</accession>
<evidence type="ECO:0000259" key="7">
    <source>
        <dbReference type="PROSITE" id="PS51918"/>
    </source>
</evidence>
<keyword evidence="4" id="KW-0479">Metal-binding</keyword>
<dbReference type="EMBL" id="DQTV01000051">
    <property type="protein sequence ID" value="HIP56996.1"/>
    <property type="molecule type" value="Genomic_DNA"/>
</dbReference>
<comment type="caution">
    <text evidence="8">The sequence shown here is derived from an EMBL/GenBank/DDBJ whole genome shotgun (WGS) entry which is preliminary data.</text>
</comment>
<proteinExistence type="predicted"/>
<keyword evidence="5" id="KW-0408">Iron</keyword>
<dbReference type="Proteomes" id="UP000605805">
    <property type="component" value="Unassembled WGS sequence"/>
</dbReference>
<dbReference type="Pfam" id="PF04055">
    <property type="entry name" value="Radical_SAM"/>
    <property type="match status" value="1"/>
</dbReference>
<dbReference type="SFLD" id="SFLDS00029">
    <property type="entry name" value="Radical_SAM"/>
    <property type="match status" value="1"/>
</dbReference>
<name>A0A832YXZ2_9CREN</name>
<evidence type="ECO:0000256" key="3">
    <source>
        <dbReference type="ARBA" id="ARBA00022691"/>
    </source>
</evidence>
<evidence type="ECO:0000256" key="6">
    <source>
        <dbReference type="ARBA" id="ARBA00023014"/>
    </source>
</evidence>
<sequence length="320" mass="37017">MTIVFGPVPSRRLGTSLGINNIPYKYCTYSCVYCQLGKTTNITIVRRDFYNPEKAVKDVKQIVSKLSERIDYITFVPDGEPTLDKNLGQTIRLLKREIDIPIAVITNGSLLWREDVLNDIIEADLISVKVDAGDEDTWRKINRPHQRLNFNKVLKGLNELAKRFTGVLITETMLVKNLNTHRNIFEKVLDVLSVLTPHRAYIAIPIRPPTEEWVEAPSTTELSELYNLASSRLGKNRVHLLDYPEPSRFIMSESIDSVKEYVLSMIEVHPLSMDHLSHILAKKNIDMERFLKELLDEDLINIVEYKGRRFIVRKRKTELW</sequence>
<dbReference type="Gene3D" id="3.20.20.70">
    <property type="entry name" value="Aldolase class I"/>
    <property type="match status" value="1"/>
</dbReference>
<keyword evidence="6" id="KW-0411">Iron-sulfur</keyword>
<dbReference type="SUPFAM" id="SSF102114">
    <property type="entry name" value="Radical SAM enzymes"/>
    <property type="match status" value="1"/>
</dbReference>
<comment type="cofactor">
    <cofactor evidence="1">
        <name>[4Fe-4S] cluster</name>
        <dbReference type="ChEBI" id="CHEBI:49883"/>
    </cofactor>
</comment>
<feature type="domain" description="Radical SAM core" evidence="7">
    <location>
        <begin position="9"/>
        <end position="232"/>
    </location>
</feature>
<evidence type="ECO:0000256" key="1">
    <source>
        <dbReference type="ARBA" id="ARBA00001966"/>
    </source>
</evidence>
<keyword evidence="3" id="KW-0949">S-adenosyl-L-methionine</keyword>
<protein>
    <submittedName>
        <fullName evidence="8">Radical SAM protein</fullName>
    </submittedName>
</protein>
<dbReference type="GO" id="GO:0003824">
    <property type="term" value="F:catalytic activity"/>
    <property type="evidence" value="ECO:0007669"/>
    <property type="project" value="InterPro"/>
</dbReference>
<evidence type="ECO:0000313" key="8">
    <source>
        <dbReference type="EMBL" id="HIP56996.1"/>
    </source>
</evidence>
<evidence type="ECO:0000256" key="2">
    <source>
        <dbReference type="ARBA" id="ARBA00022485"/>
    </source>
</evidence>
<keyword evidence="2" id="KW-0004">4Fe-4S</keyword>
<dbReference type="InterPro" id="IPR007197">
    <property type="entry name" value="rSAM"/>
</dbReference>
<evidence type="ECO:0000313" key="9">
    <source>
        <dbReference type="Proteomes" id="UP000605805"/>
    </source>
</evidence>
<evidence type="ECO:0000256" key="5">
    <source>
        <dbReference type="ARBA" id="ARBA00023004"/>
    </source>
</evidence>
<dbReference type="PROSITE" id="PS51918">
    <property type="entry name" value="RADICAL_SAM"/>
    <property type="match status" value="1"/>
</dbReference>
<dbReference type="GO" id="GO:0051539">
    <property type="term" value="F:4 iron, 4 sulfur cluster binding"/>
    <property type="evidence" value="ECO:0007669"/>
    <property type="project" value="UniProtKB-KW"/>
</dbReference>
<dbReference type="AlphaFoldDB" id="A0A832YXZ2"/>
<dbReference type="InterPro" id="IPR006638">
    <property type="entry name" value="Elp3/MiaA/NifB-like_rSAM"/>
</dbReference>
<dbReference type="SFLD" id="SFLDG01083">
    <property type="entry name" value="Uncharacterised_Radical_SAM_Su"/>
    <property type="match status" value="1"/>
</dbReference>
<dbReference type="InterPro" id="IPR058240">
    <property type="entry name" value="rSAM_sf"/>
</dbReference>
<dbReference type="PANTHER" id="PTHR43787:SF11">
    <property type="entry name" value="UPF0026 PROTEIN SLR1464"/>
    <property type="match status" value="1"/>
</dbReference>
<reference evidence="8" key="1">
    <citation type="journal article" date="2020" name="ISME J.">
        <title>Gammaproteobacteria mediating utilization of methyl-, sulfur- and petroleum organic compounds in deep ocean hydrothermal plumes.</title>
        <authorList>
            <person name="Zhou Z."/>
            <person name="Liu Y."/>
            <person name="Pan J."/>
            <person name="Cron B.R."/>
            <person name="Toner B.M."/>
            <person name="Anantharaman K."/>
            <person name="Breier J.A."/>
            <person name="Dick G.J."/>
            <person name="Li M."/>
        </authorList>
    </citation>
    <scope>NUCLEOTIDE SEQUENCE</scope>
    <source>
        <strain evidence="8">SZUA-1435</strain>
    </source>
</reference>
<dbReference type="InterPro" id="IPR040084">
    <property type="entry name" value="GTPase_Obg"/>
</dbReference>